<name>A0AA36G5L6_9BILA</name>
<accession>A0AA36G5L6</accession>
<dbReference type="AlphaFoldDB" id="A0AA36G5L6"/>
<sequence>MAKRQTDRPSSSSSFEEEQILELSQQLDETLHPSAEIKKRTSRKRTNPLPINPRLQKIPRIAADESFGYGYQPMPEEDRMAEVQNKFCLDTVSLFAKMNGGNRQRKPLEKAPEPRPSAAELYGEHSQRIRAMETALDIQFEFLVERRKPVRWPKKPTSGAQRF</sequence>
<dbReference type="Proteomes" id="UP001177023">
    <property type="component" value="Unassembled WGS sequence"/>
</dbReference>
<gene>
    <name evidence="2" type="ORF">MSPICULIGERA_LOCUS12045</name>
</gene>
<reference evidence="2" key="1">
    <citation type="submission" date="2023-06" db="EMBL/GenBank/DDBJ databases">
        <authorList>
            <person name="Delattre M."/>
        </authorList>
    </citation>
    <scope>NUCLEOTIDE SEQUENCE</scope>
    <source>
        <strain evidence="2">AF72</strain>
    </source>
</reference>
<feature type="compositionally biased region" description="Basic and acidic residues" evidence="1">
    <location>
        <begin position="29"/>
        <end position="39"/>
    </location>
</feature>
<feature type="non-terminal residue" evidence="2">
    <location>
        <position position="163"/>
    </location>
</feature>
<feature type="region of interest" description="Disordered" evidence="1">
    <location>
        <begin position="99"/>
        <end position="124"/>
    </location>
</feature>
<evidence type="ECO:0000313" key="2">
    <source>
        <dbReference type="EMBL" id="CAJ0573692.1"/>
    </source>
</evidence>
<comment type="caution">
    <text evidence="2">The sequence shown here is derived from an EMBL/GenBank/DDBJ whole genome shotgun (WGS) entry which is preliminary data.</text>
</comment>
<feature type="region of interest" description="Disordered" evidence="1">
    <location>
        <begin position="1"/>
        <end position="58"/>
    </location>
</feature>
<dbReference type="EMBL" id="CATQJA010002622">
    <property type="protein sequence ID" value="CAJ0573692.1"/>
    <property type="molecule type" value="Genomic_DNA"/>
</dbReference>
<evidence type="ECO:0000313" key="3">
    <source>
        <dbReference type="Proteomes" id="UP001177023"/>
    </source>
</evidence>
<proteinExistence type="predicted"/>
<keyword evidence="3" id="KW-1185">Reference proteome</keyword>
<evidence type="ECO:0000256" key="1">
    <source>
        <dbReference type="SAM" id="MobiDB-lite"/>
    </source>
</evidence>
<organism evidence="2 3">
    <name type="scientific">Mesorhabditis spiculigera</name>
    <dbReference type="NCBI Taxonomy" id="96644"/>
    <lineage>
        <taxon>Eukaryota</taxon>
        <taxon>Metazoa</taxon>
        <taxon>Ecdysozoa</taxon>
        <taxon>Nematoda</taxon>
        <taxon>Chromadorea</taxon>
        <taxon>Rhabditida</taxon>
        <taxon>Rhabditina</taxon>
        <taxon>Rhabditomorpha</taxon>
        <taxon>Rhabditoidea</taxon>
        <taxon>Rhabditidae</taxon>
        <taxon>Mesorhabditinae</taxon>
        <taxon>Mesorhabditis</taxon>
    </lineage>
</organism>
<protein>
    <submittedName>
        <fullName evidence="2">Uncharacterized protein</fullName>
    </submittedName>
</protein>